<evidence type="ECO:0000256" key="1">
    <source>
        <dbReference type="SAM" id="MobiDB-lite"/>
    </source>
</evidence>
<feature type="region of interest" description="Disordered" evidence="1">
    <location>
        <begin position="63"/>
        <end position="84"/>
    </location>
</feature>
<reference evidence="2 3" key="1">
    <citation type="journal article" date="2019" name="Int. J. Syst. Evol. Microbiol.">
        <title>The Global Catalogue of Microorganisms (GCM) 10K type strain sequencing project: providing services to taxonomists for standard genome sequencing and annotation.</title>
        <authorList>
            <consortium name="The Broad Institute Genomics Platform"/>
            <consortium name="The Broad Institute Genome Sequencing Center for Infectious Disease"/>
            <person name="Wu L."/>
            <person name="Ma J."/>
        </authorList>
    </citation>
    <scope>NUCLEOTIDE SEQUENCE [LARGE SCALE GENOMIC DNA]</scope>
    <source>
        <strain evidence="2 3">JCM 16374</strain>
    </source>
</reference>
<dbReference type="Proteomes" id="UP001500994">
    <property type="component" value="Unassembled WGS sequence"/>
</dbReference>
<keyword evidence="3" id="KW-1185">Reference proteome</keyword>
<organism evidence="2 3">
    <name type="scientific">Streptomyces lunalinharesii</name>
    <dbReference type="NCBI Taxonomy" id="333384"/>
    <lineage>
        <taxon>Bacteria</taxon>
        <taxon>Bacillati</taxon>
        <taxon>Actinomycetota</taxon>
        <taxon>Actinomycetes</taxon>
        <taxon>Kitasatosporales</taxon>
        <taxon>Streptomycetaceae</taxon>
        <taxon>Streptomyces</taxon>
    </lineage>
</organism>
<feature type="compositionally biased region" description="Basic residues" evidence="1">
    <location>
        <begin position="66"/>
        <end position="76"/>
    </location>
</feature>
<comment type="caution">
    <text evidence="2">The sequence shown here is derived from an EMBL/GenBank/DDBJ whole genome shotgun (WGS) entry which is preliminary data.</text>
</comment>
<dbReference type="EMBL" id="BAAARK010000006">
    <property type="protein sequence ID" value="GAA2657957.1"/>
    <property type="molecule type" value="Genomic_DNA"/>
</dbReference>
<evidence type="ECO:0000313" key="2">
    <source>
        <dbReference type="EMBL" id="GAA2657957.1"/>
    </source>
</evidence>
<name>A0ABN3RQ13_9ACTN</name>
<sequence length="84" mass="9480">MKKWHEAINLRPWASRRARCNKIRIPTLEEYEATFEPFTPDVLPDAPKGPAGALHMAVTSANALHHPAHHPTRRRHPMIDATSG</sequence>
<evidence type="ECO:0000313" key="3">
    <source>
        <dbReference type="Proteomes" id="UP001500994"/>
    </source>
</evidence>
<proteinExistence type="predicted"/>
<protein>
    <submittedName>
        <fullName evidence="2">Uncharacterized protein</fullName>
    </submittedName>
</protein>
<gene>
    <name evidence="2" type="ORF">GCM10009864_25690</name>
</gene>
<accession>A0ABN3RQ13</accession>